<protein>
    <recommendedName>
        <fullName evidence="3">Transcriptional regulator, AbiEi antitoxin, Type IV TA system</fullName>
    </recommendedName>
</protein>
<evidence type="ECO:0000313" key="2">
    <source>
        <dbReference type="Proteomes" id="UP001331936"/>
    </source>
</evidence>
<reference evidence="1 2" key="1">
    <citation type="submission" date="2023-08" db="EMBL/GenBank/DDBJ databases">
        <authorList>
            <person name="Girao M."/>
            <person name="Carvalho M.F."/>
        </authorList>
    </citation>
    <scope>NUCLEOTIDE SEQUENCE [LARGE SCALE GENOMIC DNA]</scope>
    <source>
        <strain evidence="1 2">CC-R104</strain>
    </source>
</reference>
<comment type="caution">
    <text evidence="1">The sequence shown here is derived from an EMBL/GenBank/DDBJ whole genome shotgun (WGS) entry which is preliminary data.</text>
</comment>
<evidence type="ECO:0000313" key="1">
    <source>
        <dbReference type="EMBL" id="MEE2035004.1"/>
    </source>
</evidence>
<gene>
    <name evidence="1" type="ORF">Q8814_23325</name>
</gene>
<organism evidence="1 2">
    <name type="scientific">Rhodococcus chondri</name>
    <dbReference type="NCBI Taxonomy" id="3065941"/>
    <lineage>
        <taxon>Bacteria</taxon>
        <taxon>Bacillati</taxon>
        <taxon>Actinomycetota</taxon>
        <taxon>Actinomycetes</taxon>
        <taxon>Mycobacteriales</taxon>
        <taxon>Nocardiaceae</taxon>
        <taxon>Rhodococcus</taxon>
    </lineage>
</organism>
<name>A0ABU7JYK4_9NOCA</name>
<sequence length="202" mass="22007">MGDGGERELQHLFDEYAGLVTQTRLTCLGLGRGRVRHLLDTGRWQRVLQGVYSVTSGPLTRTMVLEAALLYGGGAAVLSHRTAAEEWGMLPVDDTEPVHITVPVGRSALPQHPTLRCAGRKSELPVPEPNSVLHPGVVVHRSRAHAHIAVDRRPPCTTKADTALDLATAQTTAHDAYLSLIATVTNGNIRLTDVRRRLEERP</sequence>
<proteinExistence type="predicted"/>
<dbReference type="EMBL" id="JAUZMZ010000218">
    <property type="protein sequence ID" value="MEE2035004.1"/>
    <property type="molecule type" value="Genomic_DNA"/>
</dbReference>
<feature type="non-terminal residue" evidence="1">
    <location>
        <position position="202"/>
    </location>
</feature>
<accession>A0ABU7JYK4</accession>
<keyword evidence="2" id="KW-1185">Reference proteome</keyword>
<evidence type="ECO:0008006" key="3">
    <source>
        <dbReference type="Google" id="ProtNLM"/>
    </source>
</evidence>
<dbReference type="Proteomes" id="UP001331936">
    <property type="component" value="Unassembled WGS sequence"/>
</dbReference>